<protein>
    <recommendedName>
        <fullName evidence="4">Flagellar protein FlgN</fullName>
    </recommendedName>
</protein>
<reference evidence="3" key="1">
    <citation type="journal article" date="2019" name="Int. J. Syst. Evol. Microbiol.">
        <title>The Global Catalogue of Microorganisms (GCM) 10K type strain sequencing project: providing services to taxonomists for standard genome sequencing and annotation.</title>
        <authorList>
            <consortium name="The Broad Institute Genomics Platform"/>
            <consortium name="The Broad Institute Genome Sequencing Center for Infectious Disease"/>
            <person name="Wu L."/>
            <person name="Ma J."/>
        </authorList>
    </citation>
    <scope>NUCLEOTIDE SEQUENCE [LARGE SCALE GENOMIC DNA]</scope>
    <source>
        <strain evidence="3">KCTC 62192</strain>
    </source>
</reference>
<keyword evidence="3" id="KW-1185">Reference proteome</keyword>
<evidence type="ECO:0000256" key="1">
    <source>
        <dbReference type="SAM" id="MobiDB-lite"/>
    </source>
</evidence>
<evidence type="ECO:0000313" key="3">
    <source>
        <dbReference type="Proteomes" id="UP001595443"/>
    </source>
</evidence>
<proteinExistence type="predicted"/>
<gene>
    <name evidence="2" type="ORF">ACFOES_20845</name>
</gene>
<name>A0ABV7AM63_9RHOB</name>
<accession>A0ABV7AM63</accession>
<feature type="region of interest" description="Disordered" evidence="1">
    <location>
        <begin position="1"/>
        <end position="30"/>
    </location>
</feature>
<comment type="caution">
    <text evidence="2">The sequence shown here is derived from an EMBL/GenBank/DDBJ whole genome shotgun (WGS) entry which is preliminary data.</text>
</comment>
<dbReference type="EMBL" id="JBHRSK010000026">
    <property type="protein sequence ID" value="MFC2970553.1"/>
    <property type="molecule type" value="Genomic_DNA"/>
</dbReference>
<evidence type="ECO:0000313" key="2">
    <source>
        <dbReference type="EMBL" id="MFC2970553.1"/>
    </source>
</evidence>
<dbReference type="RefSeq" id="WP_377835623.1">
    <property type="nucleotide sequence ID" value="NZ_JBHRSK010000026.1"/>
</dbReference>
<dbReference type="Proteomes" id="UP001595443">
    <property type="component" value="Unassembled WGS sequence"/>
</dbReference>
<sequence>MQSPEPSRFRKRLEARRAGAPAEAMTDEDRQGLAAFESDIVAVTELLQDEIAAIGAGDLDRVGGLYERKAELLKRIELRMPVVELFLRDRLAGDDPLRARFAAFRAAVEEDSALLDRMSQATAEIVREIEKIRDRHSLNGLYGKSGQKLGEEAGAQRQIDKTI</sequence>
<evidence type="ECO:0008006" key="4">
    <source>
        <dbReference type="Google" id="ProtNLM"/>
    </source>
</evidence>
<organism evidence="2 3">
    <name type="scientific">Acidimangrovimonas pyrenivorans</name>
    <dbReference type="NCBI Taxonomy" id="2030798"/>
    <lineage>
        <taxon>Bacteria</taxon>
        <taxon>Pseudomonadati</taxon>
        <taxon>Pseudomonadota</taxon>
        <taxon>Alphaproteobacteria</taxon>
        <taxon>Rhodobacterales</taxon>
        <taxon>Paracoccaceae</taxon>
        <taxon>Acidimangrovimonas</taxon>
    </lineage>
</organism>